<keyword evidence="3 5" id="KW-0479">Metal-binding</keyword>
<dbReference type="InterPro" id="IPR036511">
    <property type="entry name" value="TGT-like_sf"/>
</dbReference>
<keyword evidence="1 5" id="KW-0963">Cytoplasm</keyword>
<feature type="binding site" evidence="5">
    <location>
        <position position="331"/>
    </location>
    <ligand>
        <name>Zn(2+)</name>
        <dbReference type="ChEBI" id="CHEBI:29105"/>
    </ligand>
</feature>
<reference evidence="7" key="2">
    <citation type="submission" date="2022-10" db="EMBL/GenBank/DDBJ databases">
        <authorList>
            <consortium name="ENA_rothamsted_submissions"/>
            <consortium name="culmorum"/>
            <person name="King R."/>
        </authorList>
    </citation>
    <scope>NUCLEOTIDE SEQUENCE</scope>
</reference>
<feature type="binding site" evidence="5">
    <location>
        <position position="328"/>
    </location>
    <ligand>
        <name>Zn(2+)</name>
        <dbReference type="ChEBI" id="CHEBI:29105"/>
    </ligand>
</feature>
<comment type="subunit">
    <text evidence="5">Heterodimer of a catalytic subunit and an accessory subunit.</text>
</comment>
<protein>
    <recommendedName>
        <fullName evidence="5">Queuine tRNA-ribosyltransferase accessory subunit 2</fullName>
    </recommendedName>
    <alternativeName>
        <fullName evidence="5">Queuine tRNA-ribosyltransferase domain-containing protein 1</fullName>
    </alternativeName>
</protein>
<dbReference type="AlphaFoldDB" id="A0A9N9RH95"/>
<sequence length="429" mass="48102">MRFIIKHASCGGERVGNLTGFAKMKTAVIETPTAALLTQGGSVVHLTVDVLSKVFTSPHLLWVPLSNSARLEIGVKAQGEGIAKFAGLQGHVTCATLHNASEMTPPGHFEANFVPMWTKNGKKMITADRYMDIMEIYTPDILLAIADSHITLNEGQKRISKSVERSRVLLDTCVNRYVNSKRLQDCALIGVITGTGINEKCDHCIKHLLTHKEHLNGVALSGMTDGSEESLKIEKDKLETIFKSISESIPSELVKFIEGCWTPDIIMTAIQYGWDVFDGSYPSKLTNAGQALALNFDVDKNCDELCLLDLNDVRYKEDFRPILEGCECHTCKKHTRAYIQHLLNTREMLSTVLLSIHNLHHFDQMFVHARRHIASSTFDVYKLHIVKQYERYKQQVPIESDSEKDKDTVQTAKKICVSNDVLENVSIFK</sequence>
<dbReference type="Pfam" id="PF01702">
    <property type="entry name" value="TGT"/>
    <property type="match status" value="1"/>
</dbReference>
<dbReference type="GO" id="GO:0008479">
    <property type="term" value="F:tRNA-guanosine(34) queuine transglycosylase activity"/>
    <property type="evidence" value="ECO:0007669"/>
    <property type="project" value="UniProtKB-UniRule"/>
</dbReference>
<comment type="subcellular location">
    <subcellularLocation>
        <location evidence="5">Cytoplasm</location>
    </subcellularLocation>
</comment>
<dbReference type="GO" id="GO:0046872">
    <property type="term" value="F:metal ion binding"/>
    <property type="evidence" value="ECO:0007669"/>
    <property type="project" value="UniProtKB-KW"/>
</dbReference>
<dbReference type="InterPro" id="IPR028592">
    <property type="entry name" value="QTRTD1"/>
</dbReference>
<comment type="similarity">
    <text evidence="5">Belongs to the queuine tRNA-ribosyltransferase family. QTRT2 subfamily.</text>
</comment>
<comment type="function">
    <text evidence="5">Non-catalytic subunit of the queuine tRNA-ribosyltransferase (TGT) that catalyzes the base-exchange of a guanine (G) residue with queuine (Q) at position 34 (anticodon wobble position) in tRNAs with GU(N) anticodons (tRNA-Asp, -Asn, -His and -Tyr), resulting in the hypermodified nucleoside queuosine (7-(((4,5-cis-dihydroxy-2-cyclopenten-1-yl)amino)methyl)-7-deazaguanosine).</text>
</comment>
<dbReference type="Proteomes" id="UP001153714">
    <property type="component" value="Chromosome 9"/>
</dbReference>
<dbReference type="NCBIfam" id="TIGR00449">
    <property type="entry name" value="tgt_general"/>
    <property type="match status" value="1"/>
</dbReference>
<evidence type="ECO:0000313" key="8">
    <source>
        <dbReference type="Proteomes" id="UP001153714"/>
    </source>
</evidence>
<keyword evidence="4 5" id="KW-0862">Zinc</keyword>
<reference evidence="7" key="1">
    <citation type="submission" date="2021-12" db="EMBL/GenBank/DDBJ databases">
        <authorList>
            <person name="King R."/>
        </authorList>
    </citation>
    <scope>NUCLEOTIDE SEQUENCE</scope>
</reference>
<evidence type="ECO:0000313" key="7">
    <source>
        <dbReference type="EMBL" id="CAG9796728.1"/>
    </source>
</evidence>
<name>A0A9N9RH95_9NEOP</name>
<dbReference type="OrthoDB" id="27601at2759"/>
<dbReference type="InterPro" id="IPR002616">
    <property type="entry name" value="tRNA_ribo_trans-like"/>
</dbReference>
<feature type="binding site" evidence="5">
    <location>
        <position position="357"/>
    </location>
    <ligand>
        <name>Zn(2+)</name>
        <dbReference type="ChEBI" id="CHEBI:29105"/>
    </ligand>
</feature>
<dbReference type="InterPro" id="IPR050852">
    <property type="entry name" value="Queuine_tRNA-ribosyltrfase"/>
</dbReference>
<feature type="domain" description="tRNA-guanine(15) transglycosylase-like" evidence="6">
    <location>
        <begin position="13"/>
        <end position="390"/>
    </location>
</feature>
<gene>
    <name evidence="7" type="ORF">DIATSA_LOCUS13890</name>
</gene>
<evidence type="ECO:0000256" key="5">
    <source>
        <dbReference type="HAMAP-Rule" id="MF_03043"/>
    </source>
</evidence>
<evidence type="ECO:0000256" key="1">
    <source>
        <dbReference type="ARBA" id="ARBA00022490"/>
    </source>
</evidence>
<dbReference type="PANTHER" id="PTHR46064:SF1">
    <property type="entry name" value="QUEUINE TRNA-RIBOSYLTRANSFERASE ACCESSORY SUBUNIT 2"/>
    <property type="match status" value="1"/>
</dbReference>
<dbReference type="Gene3D" id="3.20.20.105">
    <property type="entry name" value="Queuine tRNA-ribosyltransferase-like"/>
    <property type="match status" value="1"/>
</dbReference>
<dbReference type="GO" id="GO:0006400">
    <property type="term" value="P:tRNA modification"/>
    <property type="evidence" value="ECO:0007669"/>
    <property type="project" value="InterPro"/>
</dbReference>
<dbReference type="GO" id="GO:0005737">
    <property type="term" value="C:cytoplasm"/>
    <property type="evidence" value="ECO:0007669"/>
    <property type="project" value="UniProtKB-SubCell"/>
</dbReference>
<evidence type="ECO:0000256" key="3">
    <source>
        <dbReference type="ARBA" id="ARBA00022723"/>
    </source>
</evidence>
<feature type="binding site" evidence="5">
    <location>
        <position position="326"/>
    </location>
    <ligand>
        <name>Zn(2+)</name>
        <dbReference type="ChEBI" id="CHEBI:29105"/>
    </ligand>
</feature>
<evidence type="ECO:0000259" key="6">
    <source>
        <dbReference type="Pfam" id="PF01702"/>
    </source>
</evidence>
<organism evidence="7 8">
    <name type="scientific">Diatraea saccharalis</name>
    <name type="common">sugarcane borer</name>
    <dbReference type="NCBI Taxonomy" id="40085"/>
    <lineage>
        <taxon>Eukaryota</taxon>
        <taxon>Metazoa</taxon>
        <taxon>Ecdysozoa</taxon>
        <taxon>Arthropoda</taxon>
        <taxon>Hexapoda</taxon>
        <taxon>Insecta</taxon>
        <taxon>Pterygota</taxon>
        <taxon>Neoptera</taxon>
        <taxon>Endopterygota</taxon>
        <taxon>Lepidoptera</taxon>
        <taxon>Glossata</taxon>
        <taxon>Ditrysia</taxon>
        <taxon>Pyraloidea</taxon>
        <taxon>Crambidae</taxon>
        <taxon>Crambinae</taxon>
        <taxon>Diatraea</taxon>
    </lineage>
</organism>
<dbReference type="PANTHER" id="PTHR46064">
    <property type="entry name" value="QUEUINE TRNA-RIBOSYLTRANSFERASE ACCESSORY SUBUNIT 2"/>
    <property type="match status" value="1"/>
</dbReference>
<dbReference type="EMBL" id="OU893340">
    <property type="protein sequence ID" value="CAG9796728.1"/>
    <property type="molecule type" value="Genomic_DNA"/>
</dbReference>
<evidence type="ECO:0000256" key="2">
    <source>
        <dbReference type="ARBA" id="ARBA00022694"/>
    </source>
</evidence>
<keyword evidence="2 5" id="KW-0819">tRNA processing</keyword>
<accession>A0A9N9RH95</accession>
<keyword evidence="8" id="KW-1185">Reference proteome</keyword>
<proteinExistence type="inferred from homology"/>
<dbReference type="HAMAP" id="MF_03043">
    <property type="entry name" value="QTRT2"/>
    <property type="match status" value="1"/>
</dbReference>
<evidence type="ECO:0000256" key="4">
    <source>
        <dbReference type="ARBA" id="ARBA00022833"/>
    </source>
</evidence>
<dbReference type="SUPFAM" id="SSF51713">
    <property type="entry name" value="tRNA-guanine transglycosylase"/>
    <property type="match status" value="1"/>
</dbReference>
<comment type="cofactor">
    <cofactor evidence="5">
        <name>Zn(2+)</name>
        <dbReference type="ChEBI" id="CHEBI:29105"/>
    </cofactor>
    <text evidence="5">Binds 1 zinc ion per subunit.</text>
</comment>